<gene>
    <name evidence="2" type="ORF">FLK61_27365</name>
</gene>
<dbReference type="GO" id="GO:0016787">
    <property type="term" value="F:hydrolase activity"/>
    <property type="evidence" value="ECO:0007669"/>
    <property type="project" value="UniProtKB-KW"/>
</dbReference>
<name>A0A859FE24_9BACI</name>
<protein>
    <submittedName>
        <fullName evidence="2">Alpha/beta hydrolase</fullName>
    </submittedName>
</protein>
<dbReference type="InterPro" id="IPR050266">
    <property type="entry name" value="AB_hydrolase_sf"/>
</dbReference>
<evidence type="ECO:0000313" key="2">
    <source>
        <dbReference type="EMBL" id="QKS70476.1"/>
    </source>
</evidence>
<dbReference type="InterPro" id="IPR000073">
    <property type="entry name" value="AB_hydrolase_1"/>
</dbReference>
<dbReference type="RefSeq" id="WP_176008513.1">
    <property type="nucleotide sequence ID" value="NZ_CP041372.2"/>
</dbReference>
<dbReference type="PANTHER" id="PTHR43798:SF33">
    <property type="entry name" value="HYDROLASE, PUTATIVE (AFU_ORTHOLOGUE AFUA_2G14860)-RELATED"/>
    <property type="match status" value="1"/>
</dbReference>
<feature type="domain" description="AB hydrolase-1" evidence="1">
    <location>
        <begin position="24"/>
        <end position="143"/>
    </location>
</feature>
<dbReference type="InterPro" id="IPR029058">
    <property type="entry name" value="AB_hydrolase_fold"/>
</dbReference>
<accession>A0A859FE24</accession>
<dbReference type="EMBL" id="CP041372">
    <property type="protein sequence ID" value="QKS70476.1"/>
    <property type="molecule type" value="Genomic_DNA"/>
</dbReference>
<evidence type="ECO:0000259" key="1">
    <source>
        <dbReference type="Pfam" id="PF00561"/>
    </source>
</evidence>
<proteinExistence type="predicted"/>
<organism evidence="2 3">
    <name type="scientific">Paenalkalicoccus suaedae</name>
    <dbReference type="NCBI Taxonomy" id="2592382"/>
    <lineage>
        <taxon>Bacteria</taxon>
        <taxon>Bacillati</taxon>
        <taxon>Bacillota</taxon>
        <taxon>Bacilli</taxon>
        <taxon>Bacillales</taxon>
        <taxon>Bacillaceae</taxon>
        <taxon>Paenalkalicoccus</taxon>
    </lineage>
</organism>
<keyword evidence="2" id="KW-0378">Hydrolase</keyword>
<dbReference type="Gene3D" id="3.40.50.1820">
    <property type="entry name" value="alpha/beta hydrolase"/>
    <property type="match status" value="1"/>
</dbReference>
<dbReference type="AlphaFoldDB" id="A0A859FE24"/>
<reference evidence="3" key="1">
    <citation type="submission" date="2019-07" db="EMBL/GenBank/DDBJ databases">
        <title>Bacillus alkalisoli sp. nov. isolated from saline soil.</title>
        <authorList>
            <person name="Sun J.-Q."/>
            <person name="Xu L."/>
        </authorList>
    </citation>
    <scope>NUCLEOTIDE SEQUENCE [LARGE SCALE GENOMIC DNA]</scope>
    <source>
        <strain evidence="3">M4U3P1</strain>
    </source>
</reference>
<dbReference type="SUPFAM" id="SSF53474">
    <property type="entry name" value="alpha/beta-Hydrolases"/>
    <property type="match status" value="1"/>
</dbReference>
<dbReference type="Proteomes" id="UP000318138">
    <property type="component" value="Chromosome"/>
</dbReference>
<keyword evidence="3" id="KW-1185">Reference proteome</keyword>
<dbReference type="PANTHER" id="PTHR43798">
    <property type="entry name" value="MONOACYLGLYCEROL LIPASE"/>
    <property type="match status" value="1"/>
</dbReference>
<dbReference type="Pfam" id="PF00561">
    <property type="entry name" value="Abhydrolase_1"/>
    <property type="match status" value="1"/>
</dbReference>
<sequence>MKAQLISSEIYYRFTQVLHGGATVILDAGYGDSSQTWDSIVHSVQKLASVFIYDRAGTGKSSKSINPRTSLFIVKELKELIEKASVPPPYILVGHSFGGINMRVFASTNPDTVVGLLLLDTPPTTYKENFLPTMPSSFQKAYTEQFTSEGNYEEYHSSLQLAHHSPIRESIETFILAAGNKNLYTTASQQLWNKLQMEEADFFTNCTFFIVENSSHYVHHDQPDHVINAIKGLIEKKRET</sequence>
<evidence type="ECO:0000313" key="3">
    <source>
        <dbReference type="Proteomes" id="UP000318138"/>
    </source>
</evidence>
<dbReference type="KEGG" id="psua:FLK61_27365"/>
<dbReference type="GO" id="GO:0016020">
    <property type="term" value="C:membrane"/>
    <property type="evidence" value="ECO:0007669"/>
    <property type="project" value="TreeGrafter"/>
</dbReference>